<organism evidence="2 3">
    <name type="scientific">Candidatus Filomicrobium marinum</name>
    <dbReference type="NCBI Taxonomy" id="1608628"/>
    <lineage>
        <taxon>Bacteria</taxon>
        <taxon>Pseudomonadati</taxon>
        <taxon>Pseudomonadota</taxon>
        <taxon>Alphaproteobacteria</taxon>
        <taxon>Hyphomicrobiales</taxon>
        <taxon>Hyphomicrobiaceae</taxon>
        <taxon>Filomicrobium</taxon>
    </lineage>
</organism>
<feature type="chain" id="PRO_5002306184" evidence="1">
    <location>
        <begin position="20"/>
        <end position="176"/>
    </location>
</feature>
<dbReference type="OrthoDB" id="8139873at2"/>
<dbReference type="KEGG" id="fil:BN1229_v1_2053"/>
<dbReference type="KEGG" id="fiy:BN1229_v1_2055"/>
<accession>A0A0D6JFX9</accession>
<name>A0A0D6JFX9_9HYPH</name>
<reference evidence="3" key="1">
    <citation type="submission" date="2015-02" db="EMBL/GenBank/DDBJ databases">
        <authorList>
            <person name="Chooi Y.-H."/>
        </authorList>
    </citation>
    <scope>NUCLEOTIDE SEQUENCE [LARGE SCALE GENOMIC DNA]</scope>
    <source>
        <strain evidence="3">strain Y</strain>
    </source>
</reference>
<dbReference type="EMBL" id="LN829119">
    <property type="protein sequence ID" value="CPR19201.1"/>
    <property type="molecule type" value="Genomic_DNA"/>
</dbReference>
<dbReference type="Proteomes" id="UP000033187">
    <property type="component" value="Chromosome 1"/>
</dbReference>
<evidence type="ECO:0000256" key="1">
    <source>
        <dbReference type="SAM" id="SignalP"/>
    </source>
</evidence>
<gene>
    <name evidence="2" type="ORF">YBN1229_v1_2055</name>
</gene>
<evidence type="ECO:0000313" key="2">
    <source>
        <dbReference type="EMBL" id="CPR19201.1"/>
    </source>
</evidence>
<feature type="signal peptide" evidence="1">
    <location>
        <begin position="1"/>
        <end position="19"/>
    </location>
</feature>
<keyword evidence="1" id="KW-0732">Signal</keyword>
<keyword evidence="3" id="KW-1185">Reference proteome</keyword>
<protein>
    <submittedName>
        <fullName evidence="2">Uncharacterized protein</fullName>
    </submittedName>
</protein>
<dbReference type="AlphaFoldDB" id="A0A0D6JFX9"/>
<proteinExistence type="predicted"/>
<evidence type="ECO:0000313" key="3">
    <source>
        <dbReference type="Proteomes" id="UP000033187"/>
    </source>
</evidence>
<sequence>MRVVLILAVLFLFGGEAAADEYCQGCGCKGGPGYRAPNGRCVGWKRLDKICGSPPTTRCTAEGPALLASQKLGIASMDSGNDAVAPVTSNQLQLLKDGLVCRSTDSLVALRVCGEAKQDCGTERAQLLASKACVAIRAGTPVQVEASSRSFEWLRVRISADGEALWTERALVLGGQ</sequence>